<evidence type="ECO:0000259" key="8">
    <source>
        <dbReference type="Pfam" id="PF09335"/>
    </source>
</evidence>
<dbReference type="Pfam" id="PF09335">
    <property type="entry name" value="VTT_dom"/>
    <property type="match status" value="1"/>
</dbReference>
<keyword evidence="10" id="KW-1185">Reference proteome</keyword>
<dbReference type="PANTHER" id="PTHR30353:SF0">
    <property type="entry name" value="TRANSMEMBRANE PROTEIN"/>
    <property type="match status" value="1"/>
</dbReference>
<feature type="transmembrane region" description="Helical" evidence="7">
    <location>
        <begin position="143"/>
        <end position="166"/>
    </location>
</feature>
<sequence>MDFIFDWLESAGPALVWAIVLGMVFTECAFIVGLFLPGDSLLFAAGVVLAQHHHEHQAWWLSLAATLTAVAGNQTGYFIGAKTGHAIIARRGGKVLNPERLERARDFLDQRGFFAIVVARWLPWVRTLAPLVAGAARMDPRRFALATFVGGLAWVPILVLGGYYAAGLLDQLPWLKTVAVVASVAFFVGGTAWGIRRYRRELRKPAEEVSLAE</sequence>
<evidence type="ECO:0000256" key="5">
    <source>
        <dbReference type="ARBA" id="ARBA00022989"/>
    </source>
</evidence>
<dbReference type="PATRIC" id="fig|909613.9.peg.3180"/>
<dbReference type="AlphaFoldDB" id="W7IKX1"/>
<comment type="similarity">
    <text evidence="2 7">Belongs to the DedA family.</text>
</comment>
<gene>
    <name evidence="9" type="ORF">UO65_3178</name>
</gene>
<reference evidence="9 10" key="1">
    <citation type="journal article" date="2014" name="Genome Announc.">
        <title>Draft Genome Sequence of the Antitrypanosomally Active Sponge-Associated Bacterium Actinokineospora sp. Strain EG49.</title>
        <authorList>
            <person name="Harjes J."/>
            <person name="Ryu T."/>
            <person name="Abdelmohsen U.R."/>
            <person name="Moitinho-Silva L."/>
            <person name="Horn H."/>
            <person name="Ravasi T."/>
            <person name="Hentschel U."/>
        </authorList>
    </citation>
    <scope>NUCLEOTIDE SEQUENCE [LARGE SCALE GENOMIC DNA]</scope>
    <source>
        <strain evidence="9 10">EG49</strain>
    </source>
</reference>
<organism evidence="9 10">
    <name type="scientific">Actinokineospora spheciospongiae</name>
    <dbReference type="NCBI Taxonomy" id="909613"/>
    <lineage>
        <taxon>Bacteria</taxon>
        <taxon>Bacillati</taxon>
        <taxon>Actinomycetota</taxon>
        <taxon>Actinomycetes</taxon>
        <taxon>Pseudonocardiales</taxon>
        <taxon>Pseudonocardiaceae</taxon>
        <taxon>Actinokineospora</taxon>
    </lineage>
</organism>
<dbReference type="InterPro" id="IPR032816">
    <property type="entry name" value="VTT_dom"/>
</dbReference>
<dbReference type="PANTHER" id="PTHR30353">
    <property type="entry name" value="INNER MEMBRANE PROTEIN DEDA-RELATED"/>
    <property type="match status" value="1"/>
</dbReference>
<comment type="subcellular location">
    <subcellularLocation>
        <location evidence="1 7">Cell membrane</location>
        <topology evidence="1 7">Multi-pass membrane protein</topology>
    </subcellularLocation>
</comment>
<dbReference type="InterPro" id="IPR032818">
    <property type="entry name" value="DedA-like"/>
</dbReference>
<feature type="transmembrane region" description="Helical" evidence="7">
    <location>
        <begin position="172"/>
        <end position="195"/>
    </location>
</feature>
<accession>W7IKX1</accession>
<keyword evidence="5 7" id="KW-1133">Transmembrane helix</keyword>
<evidence type="ECO:0000313" key="9">
    <source>
        <dbReference type="EMBL" id="EWC61530.1"/>
    </source>
</evidence>
<keyword evidence="6 7" id="KW-0472">Membrane</keyword>
<protein>
    <submittedName>
        <fullName evidence="9">DedA protein</fullName>
    </submittedName>
</protein>
<dbReference type="eggNOG" id="COG0586">
    <property type="taxonomic scope" value="Bacteria"/>
</dbReference>
<evidence type="ECO:0000256" key="6">
    <source>
        <dbReference type="ARBA" id="ARBA00023136"/>
    </source>
</evidence>
<keyword evidence="3 7" id="KW-1003">Cell membrane</keyword>
<comment type="caution">
    <text evidence="9">The sequence shown here is derived from an EMBL/GenBank/DDBJ whole genome shotgun (WGS) entry which is preliminary data.</text>
</comment>
<evidence type="ECO:0000313" key="10">
    <source>
        <dbReference type="Proteomes" id="UP000019277"/>
    </source>
</evidence>
<dbReference type="Proteomes" id="UP000019277">
    <property type="component" value="Unassembled WGS sequence"/>
</dbReference>
<keyword evidence="4 7" id="KW-0812">Transmembrane</keyword>
<evidence type="ECO:0000256" key="1">
    <source>
        <dbReference type="ARBA" id="ARBA00004651"/>
    </source>
</evidence>
<feature type="transmembrane region" description="Helical" evidence="7">
    <location>
        <begin position="15"/>
        <end position="36"/>
    </location>
</feature>
<dbReference type="STRING" id="909613.UO65_3178"/>
<evidence type="ECO:0000256" key="4">
    <source>
        <dbReference type="ARBA" id="ARBA00022692"/>
    </source>
</evidence>
<dbReference type="EMBL" id="AYXG01000107">
    <property type="protein sequence ID" value="EWC61530.1"/>
    <property type="molecule type" value="Genomic_DNA"/>
</dbReference>
<proteinExistence type="inferred from homology"/>
<comment type="caution">
    <text evidence="7">Lacks conserved residue(s) required for the propagation of feature annotation.</text>
</comment>
<dbReference type="GO" id="GO:0005886">
    <property type="term" value="C:plasma membrane"/>
    <property type="evidence" value="ECO:0007669"/>
    <property type="project" value="UniProtKB-SubCell"/>
</dbReference>
<name>W7IKX1_9PSEU</name>
<feature type="domain" description="VTT" evidence="8">
    <location>
        <begin position="36"/>
        <end position="163"/>
    </location>
</feature>
<evidence type="ECO:0000256" key="7">
    <source>
        <dbReference type="RuleBase" id="RU367016"/>
    </source>
</evidence>
<evidence type="ECO:0000256" key="2">
    <source>
        <dbReference type="ARBA" id="ARBA00010792"/>
    </source>
</evidence>
<accession>A0A8E2WYY0</accession>
<evidence type="ECO:0000256" key="3">
    <source>
        <dbReference type="ARBA" id="ARBA00022475"/>
    </source>
</evidence>